<dbReference type="Gene3D" id="2.40.30.170">
    <property type="match status" value="1"/>
</dbReference>
<evidence type="ECO:0000259" key="4">
    <source>
        <dbReference type="Pfam" id="PF25893"/>
    </source>
</evidence>
<keyword evidence="2" id="KW-0175">Coiled coil</keyword>
<dbReference type="InterPro" id="IPR006143">
    <property type="entry name" value="RND_pump_MFP"/>
</dbReference>
<feature type="domain" description="CzcB-like alpha-helical hairpin" evidence="4">
    <location>
        <begin position="130"/>
        <end position="185"/>
    </location>
</feature>
<reference evidence="5" key="1">
    <citation type="submission" date="2017-05" db="EMBL/GenBank/DDBJ databases">
        <authorList>
            <person name="Varghese N."/>
            <person name="Submissions S."/>
        </authorList>
    </citation>
    <scope>NUCLEOTIDE SEQUENCE</scope>
    <source>
        <strain evidence="5">DSM 18763</strain>
    </source>
</reference>
<organism evidence="5 6">
    <name type="scientific">Venenivibrio stagnispumantis</name>
    <dbReference type="NCBI Taxonomy" id="407998"/>
    <lineage>
        <taxon>Bacteria</taxon>
        <taxon>Pseudomonadati</taxon>
        <taxon>Aquificota</taxon>
        <taxon>Aquificia</taxon>
        <taxon>Aquificales</taxon>
        <taxon>Hydrogenothermaceae</taxon>
        <taxon>Venenivibrio</taxon>
    </lineage>
</organism>
<dbReference type="RefSeq" id="WP_265134021.1">
    <property type="nucleotide sequence ID" value="NZ_FXTX01000005.1"/>
</dbReference>
<keyword evidence="3" id="KW-0472">Membrane</keyword>
<comment type="caution">
    <text evidence="5">The sequence shown here is derived from an EMBL/GenBank/DDBJ whole genome shotgun (WGS) entry which is preliminary data.</text>
</comment>
<dbReference type="PANTHER" id="PTHR30469:SF15">
    <property type="entry name" value="HLYD FAMILY OF SECRETION PROTEINS"/>
    <property type="match status" value="1"/>
</dbReference>
<evidence type="ECO:0000313" key="5">
    <source>
        <dbReference type="EMBL" id="SMP07434.1"/>
    </source>
</evidence>
<protein>
    <submittedName>
        <fullName evidence="5">RND family efflux transporter, MFP subunit</fullName>
    </submittedName>
</protein>
<evidence type="ECO:0000256" key="1">
    <source>
        <dbReference type="ARBA" id="ARBA00009477"/>
    </source>
</evidence>
<dbReference type="NCBIfam" id="TIGR01730">
    <property type="entry name" value="RND_mfp"/>
    <property type="match status" value="1"/>
</dbReference>
<feature type="transmembrane region" description="Helical" evidence="3">
    <location>
        <begin position="6"/>
        <end position="27"/>
    </location>
</feature>
<dbReference type="AlphaFoldDB" id="A0AA46ADR7"/>
<dbReference type="Pfam" id="PF25893">
    <property type="entry name" value="HH_CzcB"/>
    <property type="match status" value="1"/>
</dbReference>
<dbReference type="Gene3D" id="1.10.287.470">
    <property type="entry name" value="Helix hairpin bin"/>
    <property type="match status" value="1"/>
</dbReference>
<keyword evidence="3" id="KW-0812">Transmembrane</keyword>
<dbReference type="Proteomes" id="UP001157947">
    <property type="component" value="Unassembled WGS sequence"/>
</dbReference>
<feature type="coiled-coil region" evidence="2">
    <location>
        <begin position="112"/>
        <end position="146"/>
    </location>
</feature>
<evidence type="ECO:0000256" key="3">
    <source>
        <dbReference type="SAM" id="Phobius"/>
    </source>
</evidence>
<dbReference type="EMBL" id="FXTX01000005">
    <property type="protein sequence ID" value="SMP07434.1"/>
    <property type="molecule type" value="Genomic_DNA"/>
</dbReference>
<keyword evidence="3" id="KW-1133">Transmembrane helix</keyword>
<accession>A0AA46ADR7</accession>
<dbReference type="InterPro" id="IPR058648">
    <property type="entry name" value="HH_CzcB-like"/>
</dbReference>
<dbReference type="SUPFAM" id="SSF111369">
    <property type="entry name" value="HlyD-like secretion proteins"/>
    <property type="match status" value="1"/>
</dbReference>
<feature type="coiled-coil region" evidence="2">
    <location>
        <begin position="171"/>
        <end position="205"/>
    </location>
</feature>
<dbReference type="Gene3D" id="2.40.420.20">
    <property type="match status" value="1"/>
</dbReference>
<evidence type="ECO:0000313" key="6">
    <source>
        <dbReference type="Proteomes" id="UP001157947"/>
    </source>
</evidence>
<keyword evidence="6" id="KW-1185">Reference proteome</keyword>
<sequence length="398" mass="44290">MEKSKILRILIILLVVFLIAFSAIYVLKKRKQEISNLQTPQEPEYVVSGAIVKKGEIYDKKKYLGEIVPVNEVEISTKIPGYIEKVYVNEGDLVKKGQLVVSVDDTEAKLTIDNLKINQEEAINQLNSLQESLKSAQANYEFAKTNFERDKRLFEGKAISEIQYLQSKTQYETAKANVEAIKSNIEALKNKVKSVEKQIEIATDNLKYLNIYSDIDGIVSRVLLREGNMALTGKPILKIQSLDNKILVKFPKEYVGKIKENDIAIVDFNGVKQELKISKIYPSADENNLAVAEIYLGKLPENTISNSFINVSVITGKVEGLLVPKNAVLEMTNGTFVVVNKNGIFTKIPVKVIASDEENAVIEGDIPEGTPVAVGMENKLRLLTMGKKGKILLEGGNK</sequence>
<evidence type="ECO:0000256" key="2">
    <source>
        <dbReference type="SAM" id="Coils"/>
    </source>
</evidence>
<gene>
    <name evidence="5" type="ORF">SAMN06264868_10531</name>
</gene>
<dbReference type="GO" id="GO:0015562">
    <property type="term" value="F:efflux transmembrane transporter activity"/>
    <property type="evidence" value="ECO:0007669"/>
    <property type="project" value="InterPro"/>
</dbReference>
<comment type="similarity">
    <text evidence="1">Belongs to the membrane fusion protein (MFP) (TC 8.A.1) family.</text>
</comment>
<dbReference type="PANTHER" id="PTHR30469">
    <property type="entry name" value="MULTIDRUG RESISTANCE PROTEIN MDTA"/>
    <property type="match status" value="1"/>
</dbReference>
<dbReference type="GO" id="GO:1990281">
    <property type="term" value="C:efflux pump complex"/>
    <property type="evidence" value="ECO:0007669"/>
    <property type="project" value="TreeGrafter"/>
</dbReference>
<proteinExistence type="inferred from homology"/>
<dbReference type="Gene3D" id="2.40.50.100">
    <property type="match status" value="1"/>
</dbReference>
<name>A0AA46ADR7_9AQUI</name>